<comment type="caution">
    <text evidence="1">The sequence shown here is derived from an EMBL/GenBank/DDBJ whole genome shotgun (WGS) entry which is preliminary data.</text>
</comment>
<evidence type="ECO:0000313" key="2">
    <source>
        <dbReference type="Proteomes" id="UP001054945"/>
    </source>
</evidence>
<reference evidence="1 2" key="1">
    <citation type="submission" date="2021-06" db="EMBL/GenBank/DDBJ databases">
        <title>Caerostris extrusa draft genome.</title>
        <authorList>
            <person name="Kono N."/>
            <person name="Arakawa K."/>
        </authorList>
    </citation>
    <scope>NUCLEOTIDE SEQUENCE [LARGE SCALE GENOMIC DNA]</scope>
</reference>
<keyword evidence="2" id="KW-1185">Reference proteome</keyword>
<proteinExistence type="predicted"/>
<dbReference type="Proteomes" id="UP001054945">
    <property type="component" value="Unassembled WGS sequence"/>
</dbReference>
<sequence>MLLGQWLANSLPGMNLFLAFEILESRASFFETGIRDRLVFVFSPIPPFSFTETIVSAPPRRLKIVSADDGSMLGEISDKSFEMFRGIRYDWPPTEESLSGVRNSGATCPLRYSNARTEIFTDPLVFAFLSTTPHPASPFYLQTIVSAPPRRLKIVWGADGVFSFD</sequence>
<protein>
    <submittedName>
        <fullName evidence="1">Uncharacterized protein</fullName>
    </submittedName>
</protein>
<gene>
    <name evidence="1" type="ORF">CEXT_473601</name>
</gene>
<accession>A0AAV4TT19</accession>
<organism evidence="1 2">
    <name type="scientific">Caerostris extrusa</name>
    <name type="common">Bark spider</name>
    <name type="synonym">Caerostris bankana</name>
    <dbReference type="NCBI Taxonomy" id="172846"/>
    <lineage>
        <taxon>Eukaryota</taxon>
        <taxon>Metazoa</taxon>
        <taxon>Ecdysozoa</taxon>
        <taxon>Arthropoda</taxon>
        <taxon>Chelicerata</taxon>
        <taxon>Arachnida</taxon>
        <taxon>Araneae</taxon>
        <taxon>Araneomorphae</taxon>
        <taxon>Entelegynae</taxon>
        <taxon>Araneoidea</taxon>
        <taxon>Araneidae</taxon>
        <taxon>Caerostris</taxon>
    </lineage>
</organism>
<dbReference type="AlphaFoldDB" id="A0AAV4TT19"/>
<name>A0AAV4TT19_CAEEX</name>
<evidence type="ECO:0000313" key="1">
    <source>
        <dbReference type="EMBL" id="GIY47922.1"/>
    </source>
</evidence>
<dbReference type="EMBL" id="BPLR01011648">
    <property type="protein sequence ID" value="GIY47922.1"/>
    <property type="molecule type" value="Genomic_DNA"/>
</dbReference>